<keyword evidence="2" id="KW-0813">Transport</keyword>
<dbReference type="HOGENOM" id="CLU_017028_8_6_0"/>
<proteinExistence type="inferred from homology"/>
<dbReference type="RefSeq" id="WP_158508789.1">
    <property type="nucleotide sequence ID" value="NZ_CP007128.1"/>
</dbReference>
<evidence type="ECO:0000313" key="7">
    <source>
        <dbReference type="Proteomes" id="UP000019151"/>
    </source>
</evidence>
<dbReference type="PANTHER" id="PTHR30290:SF9">
    <property type="entry name" value="OLIGOPEPTIDE-BINDING PROTEIN APPA"/>
    <property type="match status" value="1"/>
</dbReference>
<dbReference type="GO" id="GO:0030288">
    <property type="term" value="C:outer membrane-bounded periplasmic space"/>
    <property type="evidence" value="ECO:0007669"/>
    <property type="project" value="UniProtKB-ARBA"/>
</dbReference>
<dbReference type="FunCoup" id="W0RIS4">
    <property type="interactions" value="152"/>
</dbReference>
<dbReference type="KEGG" id="gba:J421_2683"/>
<dbReference type="Pfam" id="PF00496">
    <property type="entry name" value="SBP_bac_5"/>
    <property type="match status" value="1"/>
</dbReference>
<dbReference type="GO" id="GO:1904680">
    <property type="term" value="F:peptide transmembrane transporter activity"/>
    <property type="evidence" value="ECO:0007669"/>
    <property type="project" value="TreeGrafter"/>
</dbReference>
<sequence length="576" mass="63791">MSAISTPTGPGGAERRRSPRRRVRRRLPLCLAFLACAACSGKSDRHGATGETGGTVIIATGAEPKTLLPPLAANTVEQQIVSQIFDRLAEIGDSLNTVGDVAFRPRLARKWTWAPDSLSIAFALDPSAKWHDGKPVRAADVKFSFDLAVDPATGSPTAPLLANIDSVSTPDSVTAVFWYKRRTPQQFFDATYQLWIIPQHLLRAVPHNRLAASPFGRKPVGSGRFRFEEWTPGQRVEIVADEDNYRGRANLDRVVWTVAPDFGAATISLINGQADFFEAMSPSYIGQLARNRSLRIVPYPGLTYGFLGFNLRAADGSPRPHPIFGDRETRRALSMAVDRVRIVQSVFDSLAYVAYGPNVRALFPDWAKLRQIPYNPGQARALLDSLGWRDANGDGVRERGGVKLSFSLLVPTSSGPRLRMAVLLQEQLRTSGVEVKIEQLELNTFLDRQRQHLFDAAMGAWQMDPNRATIQQMWGSQGAMPNGSNFSAYESPTFDAQVDSALSTYDPARSRTYWAHAYQTILDDAPAVWLFEPRLVAGAHRRIKLTGIRADGWWVGLADWSIPSRDRIGRDRIGLR</sequence>
<evidence type="ECO:0000313" key="6">
    <source>
        <dbReference type="EMBL" id="AHG90220.1"/>
    </source>
</evidence>
<dbReference type="PANTHER" id="PTHR30290">
    <property type="entry name" value="PERIPLASMIC BINDING COMPONENT OF ABC TRANSPORTER"/>
    <property type="match status" value="1"/>
</dbReference>
<dbReference type="Proteomes" id="UP000019151">
    <property type="component" value="Chromosome"/>
</dbReference>
<comment type="similarity">
    <text evidence="1">Belongs to the bacterial solute-binding protein 5 family.</text>
</comment>
<dbReference type="InterPro" id="IPR030678">
    <property type="entry name" value="Peptide/Ni-bd"/>
</dbReference>
<evidence type="ECO:0000256" key="4">
    <source>
        <dbReference type="SAM" id="MobiDB-lite"/>
    </source>
</evidence>
<dbReference type="Gene3D" id="3.90.76.10">
    <property type="entry name" value="Dipeptide-binding Protein, Domain 1"/>
    <property type="match status" value="1"/>
</dbReference>
<dbReference type="OrthoDB" id="9772924at2"/>
<dbReference type="InParanoid" id="W0RIS4"/>
<dbReference type="Gene3D" id="3.10.105.10">
    <property type="entry name" value="Dipeptide-binding Protein, Domain 3"/>
    <property type="match status" value="1"/>
</dbReference>
<gene>
    <name evidence="6" type="ORF">J421_2683</name>
</gene>
<dbReference type="InterPro" id="IPR000914">
    <property type="entry name" value="SBP_5_dom"/>
</dbReference>
<dbReference type="CDD" id="cd08513">
    <property type="entry name" value="PBP2_thermophilic_Hb8_like"/>
    <property type="match status" value="1"/>
</dbReference>
<protein>
    <submittedName>
        <fullName evidence="6">ABC-type transporter, periplasmic subunit</fullName>
    </submittedName>
</protein>
<accession>W0RIS4</accession>
<evidence type="ECO:0000259" key="5">
    <source>
        <dbReference type="Pfam" id="PF00496"/>
    </source>
</evidence>
<keyword evidence="3" id="KW-0732">Signal</keyword>
<evidence type="ECO:0000256" key="3">
    <source>
        <dbReference type="ARBA" id="ARBA00022729"/>
    </source>
</evidence>
<name>W0RIS4_9BACT</name>
<reference evidence="6 7" key="1">
    <citation type="journal article" date="2014" name="Genome Announc.">
        <title>Genome Sequence and Methylome of Soil Bacterium Gemmatirosa kalamazoonensis KBS708T, a Member of the Rarely Cultivated Gemmatimonadetes Phylum.</title>
        <authorList>
            <person name="Debruyn J.M."/>
            <person name="Radosevich M."/>
            <person name="Wommack K.E."/>
            <person name="Polson S.W."/>
            <person name="Hauser L.J."/>
            <person name="Fawaz M.N."/>
            <person name="Korlach J."/>
            <person name="Tsai Y.C."/>
        </authorList>
    </citation>
    <scope>NUCLEOTIDE SEQUENCE [LARGE SCALE GENOMIC DNA]</scope>
    <source>
        <strain evidence="6 7">KBS708</strain>
    </source>
</reference>
<dbReference type="SUPFAM" id="SSF53850">
    <property type="entry name" value="Periplasmic binding protein-like II"/>
    <property type="match status" value="1"/>
</dbReference>
<dbReference type="Gene3D" id="3.40.190.10">
    <property type="entry name" value="Periplasmic binding protein-like II"/>
    <property type="match status" value="1"/>
</dbReference>
<keyword evidence="7" id="KW-1185">Reference proteome</keyword>
<dbReference type="GO" id="GO:0015833">
    <property type="term" value="P:peptide transport"/>
    <property type="evidence" value="ECO:0007669"/>
    <property type="project" value="TreeGrafter"/>
</dbReference>
<dbReference type="EMBL" id="CP007128">
    <property type="protein sequence ID" value="AHG90220.1"/>
    <property type="molecule type" value="Genomic_DNA"/>
</dbReference>
<dbReference type="InterPro" id="IPR039424">
    <property type="entry name" value="SBP_5"/>
</dbReference>
<feature type="domain" description="Solute-binding protein family 5" evidence="5">
    <location>
        <begin position="103"/>
        <end position="468"/>
    </location>
</feature>
<evidence type="ECO:0000256" key="2">
    <source>
        <dbReference type="ARBA" id="ARBA00022448"/>
    </source>
</evidence>
<dbReference type="PATRIC" id="fig|861299.3.peg.2732"/>
<feature type="region of interest" description="Disordered" evidence="4">
    <location>
        <begin position="1"/>
        <end position="20"/>
    </location>
</feature>
<organism evidence="6 7">
    <name type="scientific">Gemmatirosa kalamazoonensis</name>
    <dbReference type="NCBI Taxonomy" id="861299"/>
    <lineage>
        <taxon>Bacteria</taxon>
        <taxon>Pseudomonadati</taxon>
        <taxon>Gemmatimonadota</taxon>
        <taxon>Gemmatimonadia</taxon>
        <taxon>Gemmatimonadales</taxon>
        <taxon>Gemmatimonadaceae</taxon>
        <taxon>Gemmatirosa</taxon>
    </lineage>
</organism>
<dbReference type="STRING" id="861299.J421_2683"/>
<dbReference type="GO" id="GO:0043190">
    <property type="term" value="C:ATP-binding cassette (ABC) transporter complex"/>
    <property type="evidence" value="ECO:0007669"/>
    <property type="project" value="InterPro"/>
</dbReference>
<dbReference type="PIRSF" id="PIRSF002741">
    <property type="entry name" value="MppA"/>
    <property type="match status" value="1"/>
</dbReference>
<dbReference type="eggNOG" id="COG0747">
    <property type="taxonomic scope" value="Bacteria"/>
</dbReference>
<evidence type="ECO:0000256" key="1">
    <source>
        <dbReference type="ARBA" id="ARBA00005695"/>
    </source>
</evidence>
<dbReference type="AlphaFoldDB" id="W0RIS4"/>